<evidence type="ECO:0008006" key="6">
    <source>
        <dbReference type="Google" id="ProtNLM"/>
    </source>
</evidence>
<name>A0ABQ6CNJ1_9HYPH</name>
<dbReference type="InterPro" id="IPR015421">
    <property type="entry name" value="PyrdxlP-dep_Trfase_major"/>
</dbReference>
<dbReference type="SUPFAM" id="SSF53383">
    <property type="entry name" value="PLP-dependent transferases"/>
    <property type="match status" value="1"/>
</dbReference>
<dbReference type="PIRSF" id="PIRSF001434">
    <property type="entry name" value="CGS"/>
    <property type="match status" value="1"/>
</dbReference>
<dbReference type="InterPro" id="IPR015422">
    <property type="entry name" value="PyrdxlP-dep_Trfase_small"/>
</dbReference>
<dbReference type="Gene3D" id="3.40.640.10">
    <property type="entry name" value="Type I PLP-dependent aspartate aminotransferase-like (Major domain)"/>
    <property type="match status" value="1"/>
</dbReference>
<protein>
    <recommendedName>
        <fullName evidence="6">Cystathionine beta-lyase/cystathionine gamma-synthase</fullName>
    </recommendedName>
</protein>
<dbReference type="CDD" id="cd00614">
    <property type="entry name" value="CGS_like"/>
    <property type="match status" value="1"/>
</dbReference>
<dbReference type="NCBIfam" id="NF004627">
    <property type="entry name" value="PRK05968.1"/>
    <property type="match status" value="1"/>
</dbReference>
<keyword evidence="5" id="KW-1185">Reference proteome</keyword>
<dbReference type="Gene3D" id="3.90.1150.10">
    <property type="entry name" value="Aspartate Aminotransferase, domain 1"/>
    <property type="match status" value="1"/>
</dbReference>
<reference evidence="5" key="1">
    <citation type="journal article" date="2019" name="Int. J. Syst. Evol. Microbiol.">
        <title>The Global Catalogue of Microorganisms (GCM) 10K type strain sequencing project: providing services to taxonomists for standard genome sequencing and annotation.</title>
        <authorList>
            <consortium name="The Broad Institute Genomics Platform"/>
            <consortium name="The Broad Institute Genome Sequencing Center for Infectious Disease"/>
            <person name="Wu L."/>
            <person name="Ma J."/>
        </authorList>
    </citation>
    <scope>NUCLEOTIDE SEQUENCE [LARGE SCALE GENOMIC DNA]</scope>
    <source>
        <strain evidence="5">NBRC 101365</strain>
    </source>
</reference>
<sequence>MASGVPLRSSRNDATCAFIDYGLESRQMTEPLADFDRASLVVTHDDEHAFEAVVPPIVQSSLFTFATFEEMAATYRGERARPVYSRTTNPTTRLFEQKVAELEYTEDAIGFASGMGAISSTVLAFVEPGDRLVCVRHVYPDAYRLFETLLKRWKIETVYVDGRDLDAVAKALPGAKLLYMESPNSWMMEAQDIQAMADLAKANGVITVIDNSWATPVFQQPIRHGVDIVVHSASKYISGHSDVVAGVAAGRKELMDVIRKTITPYLGAKLAPFEAWLLLRGLRTLPTRMKAHETAALTIARRLGQLPEVTSVHHPGLGNALPPSLSGTSGLFSFALDDSVDIPAFVNALHLFKLGVSWGGHESLVVPALVAQAQNAGPNSALDFGVSARIVRLHIGLEGADALWADITQALAVSKK</sequence>
<organism evidence="4 5">
    <name type="scientific">Labrys miyagiensis</name>
    <dbReference type="NCBI Taxonomy" id="346912"/>
    <lineage>
        <taxon>Bacteria</taxon>
        <taxon>Pseudomonadati</taxon>
        <taxon>Pseudomonadota</taxon>
        <taxon>Alphaproteobacteria</taxon>
        <taxon>Hyphomicrobiales</taxon>
        <taxon>Xanthobacteraceae</taxon>
        <taxon>Labrys</taxon>
    </lineage>
</organism>
<evidence type="ECO:0000313" key="5">
    <source>
        <dbReference type="Proteomes" id="UP001156882"/>
    </source>
</evidence>
<dbReference type="InterPro" id="IPR015424">
    <property type="entry name" value="PyrdxlP-dep_Trfase"/>
</dbReference>
<accession>A0ABQ6CNJ1</accession>
<gene>
    <name evidence="4" type="ORF">GCM10007874_35020</name>
</gene>
<keyword evidence="2 3" id="KW-0663">Pyridoxal phosphate</keyword>
<dbReference type="Proteomes" id="UP001156882">
    <property type="component" value="Unassembled WGS sequence"/>
</dbReference>
<dbReference type="EMBL" id="BSPC01000028">
    <property type="protein sequence ID" value="GLS20485.1"/>
    <property type="molecule type" value="Genomic_DNA"/>
</dbReference>
<dbReference type="PANTHER" id="PTHR11808:SF80">
    <property type="entry name" value="CYSTATHIONINE GAMMA-LYASE"/>
    <property type="match status" value="1"/>
</dbReference>
<comment type="cofactor">
    <cofactor evidence="1 3">
        <name>pyridoxal 5'-phosphate</name>
        <dbReference type="ChEBI" id="CHEBI:597326"/>
    </cofactor>
</comment>
<dbReference type="Pfam" id="PF01053">
    <property type="entry name" value="Cys_Met_Meta_PP"/>
    <property type="match status" value="1"/>
</dbReference>
<evidence type="ECO:0000256" key="1">
    <source>
        <dbReference type="ARBA" id="ARBA00001933"/>
    </source>
</evidence>
<comment type="caution">
    <text evidence="4">The sequence shown here is derived from an EMBL/GenBank/DDBJ whole genome shotgun (WGS) entry which is preliminary data.</text>
</comment>
<evidence type="ECO:0000313" key="4">
    <source>
        <dbReference type="EMBL" id="GLS20485.1"/>
    </source>
</evidence>
<evidence type="ECO:0000256" key="3">
    <source>
        <dbReference type="RuleBase" id="RU362118"/>
    </source>
</evidence>
<dbReference type="PANTHER" id="PTHR11808">
    <property type="entry name" value="TRANS-SULFURATION ENZYME FAMILY MEMBER"/>
    <property type="match status" value="1"/>
</dbReference>
<dbReference type="InterPro" id="IPR000277">
    <property type="entry name" value="Cys/Met-Metab_PyrdxlP-dep_enz"/>
</dbReference>
<evidence type="ECO:0000256" key="2">
    <source>
        <dbReference type="ARBA" id="ARBA00022898"/>
    </source>
</evidence>
<proteinExistence type="inferred from homology"/>
<comment type="similarity">
    <text evidence="3">Belongs to the trans-sulfuration enzymes family.</text>
</comment>